<evidence type="ECO:0000313" key="3">
    <source>
        <dbReference type="Proteomes" id="UP000828390"/>
    </source>
</evidence>
<dbReference type="AlphaFoldDB" id="A0A9D4D3N1"/>
<name>A0A9D4D3N1_DREPO</name>
<gene>
    <name evidence="2" type="ORF">DPMN_043958</name>
</gene>
<dbReference type="Proteomes" id="UP000828390">
    <property type="component" value="Unassembled WGS sequence"/>
</dbReference>
<feature type="region of interest" description="Disordered" evidence="1">
    <location>
        <begin position="381"/>
        <end position="423"/>
    </location>
</feature>
<dbReference type="InterPro" id="IPR011042">
    <property type="entry name" value="6-blade_b-propeller_TolB-like"/>
</dbReference>
<evidence type="ECO:0000313" key="2">
    <source>
        <dbReference type="EMBL" id="KAH3737375.1"/>
    </source>
</evidence>
<proteinExistence type="predicted"/>
<dbReference type="Gene3D" id="2.120.10.30">
    <property type="entry name" value="TolB, C-terminal domain"/>
    <property type="match status" value="1"/>
</dbReference>
<organism evidence="2 3">
    <name type="scientific">Dreissena polymorpha</name>
    <name type="common">Zebra mussel</name>
    <name type="synonym">Mytilus polymorpha</name>
    <dbReference type="NCBI Taxonomy" id="45954"/>
    <lineage>
        <taxon>Eukaryota</taxon>
        <taxon>Metazoa</taxon>
        <taxon>Spiralia</taxon>
        <taxon>Lophotrochozoa</taxon>
        <taxon>Mollusca</taxon>
        <taxon>Bivalvia</taxon>
        <taxon>Autobranchia</taxon>
        <taxon>Heteroconchia</taxon>
        <taxon>Euheterodonta</taxon>
        <taxon>Imparidentia</taxon>
        <taxon>Neoheterodontei</taxon>
        <taxon>Myida</taxon>
        <taxon>Dreissenoidea</taxon>
        <taxon>Dreissenidae</taxon>
        <taxon>Dreissena</taxon>
    </lineage>
</organism>
<reference evidence="2" key="1">
    <citation type="journal article" date="2019" name="bioRxiv">
        <title>The Genome of the Zebra Mussel, Dreissena polymorpha: A Resource for Invasive Species Research.</title>
        <authorList>
            <person name="McCartney M.A."/>
            <person name="Auch B."/>
            <person name="Kono T."/>
            <person name="Mallez S."/>
            <person name="Zhang Y."/>
            <person name="Obille A."/>
            <person name="Becker A."/>
            <person name="Abrahante J.E."/>
            <person name="Garbe J."/>
            <person name="Badalamenti J.P."/>
            <person name="Herman A."/>
            <person name="Mangelson H."/>
            <person name="Liachko I."/>
            <person name="Sullivan S."/>
            <person name="Sone E.D."/>
            <person name="Koren S."/>
            <person name="Silverstein K.A.T."/>
            <person name="Beckman K.B."/>
            <person name="Gohl D.M."/>
        </authorList>
    </citation>
    <scope>NUCLEOTIDE SEQUENCE</scope>
    <source>
        <strain evidence="2">Duluth1</strain>
        <tissue evidence="2">Whole animal</tissue>
    </source>
</reference>
<protein>
    <submittedName>
        <fullName evidence="2">Uncharacterized protein</fullName>
    </submittedName>
</protein>
<sequence>MKTAQCIKHINICKTHPMKCVKKIKILLASFEKSTVKEEKEELTLKLAPLTSMRNISIRLHDELVQLHVSIQQALGKPELYFIACKQCEETIQQSEPYLNHNFTNQVFTVKKKFEYNMQLPNDSHACRIKAICALQDGQVLIADFSNNKVKLLNQKYQLVSHWNANACPHSICQITSSEVAVAVYGCRNTHEALFIEVCQNQLMPDRKFQVQHTCIDIAHQQGDLYISSGTALNRYSLSGKLANKVYENTENEYTVYSCAVSPTGDKRNITSYFQHTLLNLARDGILLATFTDPELLHPRGIHVTPAGQALVCGTYSSTILQVKSKGHRKLATLVTEKRDGVREPWSVCYSSTTSSIIVGKRWDSILVLRVEKKLKYGRPARTDVTSAPKEESSRKNKKDRRRKLYQLQSQTTSLTGSFQSDV</sequence>
<comment type="caution">
    <text evidence="2">The sequence shown here is derived from an EMBL/GenBank/DDBJ whole genome shotgun (WGS) entry which is preliminary data.</text>
</comment>
<dbReference type="EMBL" id="JAIWYP010000011">
    <property type="protein sequence ID" value="KAH3737375.1"/>
    <property type="molecule type" value="Genomic_DNA"/>
</dbReference>
<feature type="compositionally biased region" description="Polar residues" evidence="1">
    <location>
        <begin position="407"/>
        <end position="423"/>
    </location>
</feature>
<keyword evidence="3" id="KW-1185">Reference proteome</keyword>
<feature type="compositionally biased region" description="Basic residues" evidence="1">
    <location>
        <begin position="396"/>
        <end position="405"/>
    </location>
</feature>
<reference evidence="2" key="2">
    <citation type="submission" date="2020-11" db="EMBL/GenBank/DDBJ databases">
        <authorList>
            <person name="McCartney M.A."/>
            <person name="Auch B."/>
            <person name="Kono T."/>
            <person name="Mallez S."/>
            <person name="Becker A."/>
            <person name="Gohl D.M."/>
            <person name="Silverstein K.A.T."/>
            <person name="Koren S."/>
            <person name="Bechman K.B."/>
            <person name="Herman A."/>
            <person name="Abrahante J.E."/>
            <person name="Garbe J."/>
        </authorList>
    </citation>
    <scope>NUCLEOTIDE SEQUENCE</scope>
    <source>
        <strain evidence="2">Duluth1</strain>
        <tissue evidence="2">Whole animal</tissue>
    </source>
</reference>
<evidence type="ECO:0000256" key="1">
    <source>
        <dbReference type="SAM" id="MobiDB-lite"/>
    </source>
</evidence>
<dbReference type="SUPFAM" id="SSF101898">
    <property type="entry name" value="NHL repeat"/>
    <property type="match status" value="1"/>
</dbReference>
<accession>A0A9D4D3N1</accession>